<sequence>MNVKKLILAAAIGAGLNTALAADIKPSDSIAAVVDNEVITQRQVAQAVADARRDLPKGEKINDEDLRRQVLAQMINQSLIVQAGKRRNIRASEAEIDAVIAANPSLKNASKAVRRSIADNIIMEKVRQQAVMQNSRVSESEIDHFIAQAEQQGVALPEGEPMRQYRAQHILLKADNDNAAAAAESSIRKIHTQARSGADFSSLAQQYSQDVSAGNGGDLGWFADGMMVAQFEDAVHKLKPGQISAPVRTEFGWHIIKLNEVRDAGTPEERRRNSVRQYLSQQKAQQATTDLLRDLHNSAFVDVR</sequence>
<evidence type="ECO:0000256" key="4">
    <source>
        <dbReference type="SAM" id="SignalP"/>
    </source>
</evidence>
<dbReference type="InterPro" id="IPR023058">
    <property type="entry name" value="PPIase_PpiC_CS"/>
</dbReference>
<dbReference type="Pfam" id="PF00639">
    <property type="entry name" value="Rotamase"/>
    <property type="match status" value="1"/>
</dbReference>
<keyword evidence="1 4" id="KW-0732">Signal</keyword>
<name>A0A5P3MQ75_NEIAN</name>
<dbReference type="GO" id="GO:0003755">
    <property type="term" value="F:peptidyl-prolyl cis-trans isomerase activity"/>
    <property type="evidence" value="ECO:0007669"/>
    <property type="project" value="UniProtKB-KW"/>
</dbReference>
<proteinExistence type="predicted"/>
<reference evidence="6 7" key="1">
    <citation type="submission" date="2018-08" db="EMBL/GenBank/DDBJ databases">
        <title>Neisseria animalis ATCC 49930 complete genome.</title>
        <authorList>
            <person name="Veseli I.A."/>
            <person name="Mascarenhas dos Santos A.C."/>
            <person name="Buttler R."/>
            <person name="Pombert J.-F."/>
        </authorList>
    </citation>
    <scope>NUCLEOTIDE SEQUENCE [LARGE SCALE GENOMIC DNA]</scope>
    <source>
        <strain evidence="6 7">ATCC 49930</strain>
    </source>
</reference>
<evidence type="ECO:0000256" key="3">
    <source>
        <dbReference type="PROSITE-ProRule" id="PRU00278"/>
    </source>
</evidence>
<protein>
    <submittedName>
        <fullName evidence="6">Peptidylprolyl isomerase</fullName>
    </submittedName>
</protein>
<dbReference type="Gene3D" id="1.10.4030.10">
    <property type="entry name" value="Porin chaperone SurA, peptide-binding domain"/>
    <property type="match status" value="1"/>
</dbReference>
<gene>
    <name evidence="6" type="ORF">D0T90_03615</name>
</gene>
<dbReference type="SUPFAM" id="SSF109998">
    <property type="entry name" value="Triger factor/SurA peptide-binding domain-like"/>
    <property type="match status" value="1"/>
</dbReference>
<evidence type="ECO:0000313" key="6">
    <source>
        <dbReference type="EMBL" id="QEY23704.1"/>
    </source>
</evidence>
<keyword evidence="7" id="KW-1185">Reference proteome</keyword>
<keyword evidence="3" id="KW-0697">Rotamase</keyword>
<organism evidence="6 7">
    <name type="scientific">Neisseria animalis</name>
    <dbReference type="NCBI Taxonomy" id="492"/>
    <lineage>
        <taxon>Bacteria</taxon>
        <taxon>Pseudomonadati</taxon>
        <taxon>Pseudomonadota</taxon>
        <taxon>Betaproteobacteria</taxon>
        <taxon>Neisseriales</taxon>
        <taxon>Neisseriaceae</taxon>
        <taxon>Neisseria</taxon>
    </lineage>
</organism>
<dbReference type="Gene3D" id="3.10.50.40">
    <property type="match status" value="1"/>
</dbReference>
<dbReference type="Pfam" id="PF13624">
    <property type="entry name" value="SurA_N_3"/>
    <property type="match status" value="1"/>
</dbReference>
<feature type="domain" description="PpiC" evidence="5">
    <location>
        <begin position="162"/>
        <end position="260"/>
    </location>
</feature>
<dbReference type="PANTHER" id="PTHR47637:SF1">
    <property type="entry name" value="CHAPERONE SURA"/>
    <property type="match status" value="1"/>
</dbReference>
<keyword evidence="2 3" id="KW-0413">Isomerase</keyword>
<feature type="signal peptide" evidence="4">
    <location>
        <begin position="1"/>
        <end position="21"/>
    </location>
</feature>
<dbReference type="EMBL" id="CP031699">
    <property type="protein sequence ID" value="QEY23704.1"/>
    <property type="molecule type" value="Genomic_DNA"/>
</dbReference>
<dbReference type="AlphaFoldDB" id="A0A5P3MQ75"/>
<evidence type="ECO:0000256" key="2">
    <source>
        <dbReference type="ARBA" id="ARBA00023235"/>
    </source>
</evidence>
<feature type="chain" id="PRO_5030893468" evidence="4">
    <location>
        <begin position="22"/>
        <end position="304"/>
    </location>
</feature>
<dbReference type="InterPro" id="IPR000297">
    <property type="entry name" value="PPIase_PpiC"/>
</dbReference>
<dbReference type="InterPro" id="IPR050280">
    <property type="entry name" value="OMP_Chaperone_SurA"/>
</dbReference>
<dbReference type="RefSeq" id="WP_123795094.1">
    <property type="nucleotide sequence ID" value="NZ_CP031699.1"/>
</dbReference>
<dbReference type="KEGG" id="naq:D0T90_03615"/>
<dbReference type="PROSITE" id="PS01096">
    <property type="entry name" value="PPIC_PPIASE_1"/>
    <property type="match status" value="1"/>
</dbReference>
<dbReference type="PROSITE" id="PS50198">
    <property type="entry name" value="PPIC_PPIASE_2"/>
    <property type="match status" value="1"/>
</dbReference>
<evidence type="ECO:0000256" key="1">
    <source>
        <dbReference type="ARBA" id="ARBA00022729"/>
    </source>
</evidence>
<dbReference type="InterPro" id="IPR046357">
    <property type="entry name" value="PPIase_dom_sf"/>
</dbReference>
<dbReference type="SUPFAM" id="SSF54534">
    <property type="entry name" value="FKBP-like"/>
    <property type="match status" value="1"/>
</dbReference>
<dbReference type="OrthoDB" id="14196at2"/>
<dbReference type="Proteomes" id="UP000325536">
    <property type="component" value="Chromosome"/>
</dbReference>
<evidence type="ECO:0000313" key="7">
    <source>
        <dbReference type="Proteomes" id="UP000325536"/>
    </source>
</evidence>
<dbReference type="PANTHER" id="PTHR47637">
    <property type="entry name" value="CHAPERONE SURA"/>
    <property type="match status" value="1"/>
</dbReference>
<evidence type="ECO:0000259" key="5">
    <source>
        <dbReference type="PROSITE" id="PS50198"/>
    </source>
</evidence>
<dbReference type="InterPro" id="IPR027304">
    <property type="entry name" value="Trigger_fact/SurA_dom_sf"/>
</dbReference>
<accession>A0A5P3MQ75</accession>